<evidence type="ECO:0000313" key="1">
    <source>
        <dbReference type="EMBL" id="MBK1867309.1"/>
    </source>
</evidence>
<evidence type="ECO:0000313" key="2">
    <source>
        <dbReference type="Proteomes" id="UP000616151"/>
    </source>
</evidence>
<comment type="caution">
    <text evidence="1">The sequence shown here is derived from an EMBL/GenBank/DDBJ whole genome shotgun (WGS) entry which is preliminary data.</text>
</comment>
<dbReference type="EMBL" id="JAENHL010000007">
    <property type="protein sequence ID" value="MBK1867309.1"/>
    <property type="molecule type" value="Genomic_DNA"/>
</dbReference>
<protein>
    <submittedName>
        <fullName evidence="1">MbtH family protein</fullName>
    </submittedName>
</protein>
<reference evidence="1" key="1">
    <citation type="submission" date="2021-01" db="EMBL/GenBank/DDBJ databases">
        <authorList>
            <person name="Sun Q."/>
        </authorList>
    </citation>
    <scope>NUCLEOTIDE SEQUENCE</scope>
    <source>
        <strain evidence="1">YIM B02566</strain>
    </source>
</reference>
<proteinExistence type="predicted"/>
<accession>A0ACC5R3T1</accession>
<gene>
    <name evidence="1" type="ORF">JHL16_13215</name>
</gene>
<name>A0ACC5R3T1_9HYPH</name>
<keyword evidence="2" id="KW-1185">Reference proteome</keyword>
<dbReference type="Proteomes" id="UP000616151">
    <property type="component" value="Unassembled WGS sequence"/>
</dbReference>
<sequence>MTNPFDDESGTFLVLPNEEEQYSLWPSHIDVPAGWRVVHPADGRRACLDFIESNWTDMRPNSLRLAMEKAEATASGQPTDKINPSGEDK</sequence>
<organism evidence="1 2">
    <name type="scientific">Taklimakanibacter albus</name>
    <dbReference type="NCBI Taxonomy" id="2800327"/>
    <lineage>
        <taxon>Bacteria</taxon>
        <taxon>Pseudomonadati</taxon>
        <taxon>Pseudomonadota</taxon>
        <taxon>Alphaproteobacteria</taxon>
        <taxon>Hyphomicrobiales</taxon>
        <taxon>Aestuariivirgaceae</taxon>
        <taxon>Taklimakanibacter</taxon>
    </lineage>
</organism>